<accession>A0A1G8BH97</accession>
<evidence type="ECO:0000313" key="1">
    <source>
        <dbReference type="EMBL" id="SDH32393.1"/>
    </source>
</evidence>
<dbReference type="STRING" id="200378.SAMN05216553_11961"/>
<dbReference type="EMBL" id="FNCC01000019">
    <property type="protein sequence ID" value="SDH32393.1"/>
    <property type="molecule type" value="Genomic_DNA"/>
</dbReference>
<organism evidence="1 2">
    <name type="scientific">Lentzea fradiae</name>
    <dbReference type="NCBI Taxonomy" id="200378"/>
    <lineage>
        <taxon>Bacteria</taxon>
        <taxon>Bacillati</taxon>
        <taxon>Actinomycetota</taxon>
        <taxon>Actinomycetes</taxon>
        <taxon>Pseudonocardiales</taxon>
        <taxon>Pseudonocardiaceae</taxon>
        <taxon>Lentzea</taxon>
    </lineage>
</organism>
<reference evidence="2" key="1">
    <citation type="submission" date="2016-10" db="EMBL/GenBank/DDBJ databases">
        <authorList>
            <person name="Varghese N."/>
            <person name="Submissions S."/>
        </authorList>
    </citation>
    <scope>NUCLEOTIDE SEQUENCE [LARGE SCALE GENOMIC DNA]</scope>
    <source>
        <strain evidence="2">CGMCC 4.3506</strain>
    </source>
</reference>
<evidence type="ECO:0000313" key="2">
    <source>
        <dbReference type="Proteomes" id="UP000199623"/>
    </source>
</evidence>
<keyword evidence="2" id="KW-1185">Reference proteome</keyword>
<dbReference type="RefSeq" id="WP_176947071.1">
    <property type="nucleotide sequence ID" value="NZ_FNCC01000019.1"/>
</dbReference>
<protein>
    <submittedName>
        <fullName evidence="1">Uncharacterized protein</fullName>
    </submittedName>
</protein>
<name>A0A1G8BH97_9PSEU</name>
<dbReference type="Proteomes" id="UP000199623">
    <property type="component" value="Unassembled WGS sequence"/>
</dbReference>
<sequence>MDNKSLDTGAIESYIADTTEATGRMSALQEVPAELLREVGGALGEAIH</sequence>
<gene>
    <name evidence="1" type="ORF">SAMN05216553_11961</name>
</gene>
<dbReference type="AlphaFoldDB" id="A0A1G8BH97"/>
<proteinExistence type="predicted"/>